<feature type="signal peptide" evidence="3">
    <location>
        <begin position="1"/>
        <end position="23"/>
    </location>
</feature>
<evidence type="ECO:0000256" key="3">
    <source>
        <dbReference type="SAM" id="SignalP"/>
    </source>
</evidence>
<evidence type="ECO:0000313" key="5">
    <source>
        <dbReference type="Proteomes" id="UP001243717"/>
    </source>
</evidence>
<feature type="coiled-coil region" evidence="2">
    <location>
        <begin position="110"/>
        <end position="137"/>
    </location>
</feature>
<reference evidence="4 5" key="1">
    <citation type="submission" date="2023-04" db="EMBL/GenBank/DDBJ databases">
        <title>A novel bacteria isolated from coastal sediment.</title>
        <authorList>
            <person name="Liu X.-J."/>
            <person name="Du Z.-J."/>
        </authorList>
    </citation>
    <scope>NUCLEOTIDE SEQUENCE [LARGE SCALE GENOMIC DNA]</scope>
    <source>
        <strain evidence="4 5">SDUM461004</strain>
    </source>
</reference>
<dbReference type="Proteomes" id="UP001243717">
    <property type="component" value="Unassembled WGS sequence"/>
</dbReference>
<dbReference type="SUPFAM" id="SSF56954">
    <property type="entry name" value="Outer membrane efflux proteins (OEP)"/>
    <property type="match status" value="1"/>
</dbReference>
<proteinExistence type="inferred from homology"/>
<dbReference type="RefSeq" id="WP_308985717.1">
    <property type="nucleotide sequence ID" value="NZ_JARXIC010000021.1"/>
</dbReference>
<dbReference type="Pfam" id="PF02321">
    <property type="entry name" value="OEP"/>
    <property type="match status" value="2"/>
</dbReference>
<name>A0ABU1ANC6_9BACT</name>
<keyword evidence="3" id="KW-0732">Signal</keyword>
<evidence type="ECO:0000256" key="1">
    <source>
        <dbReference type="ARBA" id="ARBA00007613"/>
    </source>
</evidence>
<dbReference type="Gene3D" id="1.20.1600.10">
    <property type="entry name" value="Outer membrane efflux proteins (OEP)"/>
    <property type="match status" value="1"/>
</dbReference>
<keyword evidence="5" id="KW-1185">Reference proteome</keyword>
<evidence type="ECO:0000256" key="2">
    <source>
        <dbReference type="SAM" id="Coils"/>
    </source>
</evidence>
<comment type="caution">
    <text evidence="4">The sequence shown here is derived from an EMBL/GenBank/DDBJ whole genome shotgun (WGS) entry which is preliminary data.</text>
</comment>
<gene>
    <name evidence="4" type="ORF">QEH59_12550</name>
</gene>
<accession>A0ABU1ANC6</accession>
<protein>
    <submittedName>
        <fullName evidence="4">TolC family protein</fullName>
    </submittedName>
</protein>
<dbReference type="InterPro" id="IPR003423">
    <property type="entry name" value="OMP_efflux"/>
</dbReference>
<sequence>MYQFSKRKQIVSLLICAPLSALLAQEPTSEETPPIHYETALTRVIQNDPALHGFDIAVDAAEGQVEQAGLRPNPVVGAEMENFFGSGPFRDVQGVDITLGITQLIETAGKRTKRTELARTERALVDWERELRLATVESEVRTAFVEVLVAQEALELRKEQLTLAERSREETARLVEAARSNQVELTRAELAVRQQQFAINQAERALQAARARLAALWGESGGSDYTVAGSVEFDADLPELVQLVALLPRSTYLAQYEGHRRNREAALTLEQARAKPNFEVFGGGRYFNEESGDAAFVVGVEIPWPLFDKNQGNIRTARAQVRAVEYEKAATRRELIVALTDAYQNLVAAHAEAQSVENDLLPTAEQTLDETEEGYERGQFTLLSVLESRSTLFEIRETYLDALSRYASAQAQIEALTRPSTIK</sequence>
<keyword evidence="2" id="KW-0175">Coiled coil</keyword>
<feature type="chain" id="PRO_5045291255" evidence="3">
    <location>
        <begin position="24"/>
        <end position="423"/>
    </location>
</feature>
<evidence type="ECO:0000313" key="4">
    <source>
        <dbReference type="EMBL" id="MDQ8195261.1"/>
    </source>
</evidence>
<dbReference type="EMBL" id="JARXIC010000021">
    <property type="protein sequence ID" value="MDQ8195261.1"/>
    <property type="molecule type" value="Genomic_DNA"/>
</dbReference>
<comment type="similarity">
    <text evidence="1">Belongs to the outer membrane factor (OMF) (TC 1.B.17) family.</text>
</comment>
<dbReference type="PANTHER" id="PTHR30203:SF24">
    <property type="entry name" value="BLR4935 PROTEIN"/>
    <property type="match status" value="1"/>
</dbReference>
<organism evidence="4 5">
    <name type="scientific">Thalassobacterium sedimentorum</name>
    <dbReference type="NCBI Taxonomy" id="3041258"/>
    <lineage>
        <taxon>Bacteria</taxon>
        <taxon>Pseudomonadati</taxon>
        <taxon>Verrucomicrobiota</taxon>
        <taxon>Opitutia</taxon>
        <taxon>Puniceicoccales</taxon>
        <taxon>Coraliomargaritaceae</taxon>
        <taxon>Thalassobacterium</taxon>
    </lineage>
</organism>
<dbReference type="PANTHER" id="PTHR30203">
    <property type="entry name" value="OUTER MEMBRANE CATION EFFLUX PROTEIN"/>
    <property type="match status" value="1"/>
</dbReference>
<dbReference type="InterPro" id="IPR010131">
    <property type="entry name" value="MdtP/NodT-like"/>
</dbReference>